<sequence length="70" mass="7727">MLEVELCVRKYNRTTKVHVAKHHLSKVKLERGRQRPSPTSVCDLRGGPRGIVGLIVCPSTSVALHCSFAC</sequence>
<keyword evidence="2" id="KW-1185">Reference proteome</keyword>
<organism evidence="1 2">
    <name type="scientific">Porites evermanni</name>
    <dbReference type="NCBI Taxonomy" id="104178"/>
    <lineage>
        <taxon>Eukaryota</taxon>
        <taxon>Metazoa</taxon>
        <taxon>Cnidaria</taxon>
        <taxon>Anthozoa</taxon>
        <taxon>Hexacorallia</taxon>
        <taxon>Scleractinia</taxon>
        <taxon>Fungiina</taxon>
        <taxon>Poritidae</taxon>
        <taxon>Porites</taxon>
    </lineage>
</organism>
<gene>
    <name evidence="1" type="ORF">PEVE_00015665</name>
</gene>
<dbReference type="Proteomes" id="UP001159427">
    <property type="component" value="Unassembled WGS sequence"/>
</dbReference>
<comment type="caution">
    <text evidence="1">The sequence shown here is derived from an EMBL/GenBank/DDBJ whole genome shotgun (WGS) entry which is preliminary data.</text>
</comment>
<evidence type="ECO:0000313" key="2">
    <source>
        <dbReference type="Proteomes" id="UP001159427"/>
    </source>
</evidence>
<reference evidence="1 2" key="1">
    <citation type="submission" date="2022-05" db="EMBL/GenBank/DDBJ databases">
        <authorList>
            <consortium name="Genoscope - CEA"/>
            <person name="William W."/>
        </authorList>
    </citation>
    <scope>NUCLEOTIDE SEQUENCE [LARGE SCALE GENOMIC DNA]</scope>
</reference>
<evidence type="ECO:0000313" key="1">
    <source>
        <dbReference type="EMBL" id="CAH3022480.1"/>
    </source>
</evidence>
<protein>
    <submittedName>
        <fullName evidence="1">Uncharacterized protein</fullName>
    </submittedName>
</protein>
<accession>A0ABN8M4I3</accession>
<dbReference type="EMBL" id="CALNXI010000221">
    <property type="protein sequence ID" value="CAH3022480.1"/>
    <property type="molecule type" value="Genomic_DNA"/>
</dbReference>
<name>A0ABN8M4I3_9CNID</name>
<proteinExistence type="predicted"/>